<accession>A0A5E4MCR7</accession>
<proteinExistence type="predicted"/>
<evidence type="ECO:0000313" key="2">
    <source>
        <dbReference type="Proteomes" id="UP000325440"/>
    </source>
</evidence>
<dbReference type="Proteomes" id="UP000325440">
    <property type="component" value="Unassembled WGS sequence"/>
</dbReference>
<protein>
    <submittedName>
        <fullName evidence="1">Uncharacterized protein</fullName>
    </submittedName>
</protein>
<gene>
    <name evidence="1" type="ORF">CINCED_3A013440</name>
</gene>
<organism evidence="1 2">
    <name type="scientific">Cinara cedri</name>
    <dbReference type="NCBI Taxonomy" id="506608"/>
    <lineage>
        <taxon>Eukaryota</taxon>
        <taxon>Metazoa</taxon>
        <taxon>Ecdysozoa</taxon>
        <taxon>Arthropoda</taxon>
        <taxon>Hexapoda</taxon>
        <taxon>Insecta</taxon>
        <taxon>Pterygota</taxon>
        <taxon>Neoptera</taxon>
        <taxon>Paraneoptera</taxon>
        <taxon>Hemiptera</taxon>
        <taxon>Sternorrhyncha</taxon>
        <taxon>Aphidomorpha</taxon>
        <taxon>Aphidoidea</taxon>
        <taxon>Aphididae</taxon>
        <taxon>Lachninae</taxon>
        <taxon>Cinara</taxon>
    </lineage>
</organism>
<evidence type="ECO:0000313" key="1">
    <source>
        <dbReference type="EMBL" id="VVC29271.1"/>
    </source>
</evidence>
<reference evidence="1 2" key="1">
    <citation type="submission" date="2019-08" db="EMBL/GenBank/DDBJ databases">
        <authorList>
            <person name="Alioto T."/>
            <person name="Alioto T."/>
            <person name="Gomez Garrido J."/>
        </authorList>
    </citation>
    <scope>NUCLEOTIDE SEQUENCE [LARGE SCALE GENOMIC DNA]</scope>
</reference>
<keyword evidence="2" id="KW-1185">Reference proteome</keyword>
<dbReference type="OrthoDB" id="6627262at2759"/>
<dbReference type="AlphaFoldDB" id="A0A5E4MCR7"/>
<sequence length="124" mass="14388">MNVAEMRTLRWMSGVTIEDRIRNEYIRGSLGVASIVDKRRRNKLRCCGHVMRREESEAVIIVMKTNVIGKRGRGRPKKKWLRVIENDTRTSGVCEIGDRVKLKFKTSLARPQTVEMSAKEEEKK</sequence>
<name>A0A5E4MCR7_9HEMI</name>
<dbReference type="PANTHER" id="PTHR46238">
    <property type="entry name" value="REVERSE TRANSCRIPTASE DOMAIN-CONTAINING PROTEIN"/>
    <property type="match status" value="1"/>
</dbReference>
<dbReference type="EMBL" id="CABPRJ010000490">
    <property type="protein sequence ID" value="VVC29271.1"/>
    <property type="molecule type" value="Genomic_DNA"/>
</dbReference>
<dbReference type="PANTHER" id="PTHR46238:SF8">
    <property type="entry name" value="ENDONUCLEASE_EXONUCLEASE_PHOSPHATASE DOMAIN-CONTAINING PROTEIN"/>
    <property type="match status" value="1"/>
</dbReference>